<keyword evidence="9" id="KW-0560">Oxidoreductase</keyword>
<evidence type="ECO:0000256" key="6">
    <source>
        <dbReference type="ARBA" id="ARBA00023211"/>
    </source>
</evidence>
<dbReference type="PROSITE" id="PS00908">
    <property type="entry name" value="MR_MLE_1"/>
    <property type="match status" value="1"/>
</dbReference>
<dbReference type="GO" id="GO:0016854">
    <property type="term" value="F:racemase and epimerase activity"/>
    <property type="evidence" value="ECO:0007669"/>
    <property type="project" value="UniProtKB-ARBA"/>
</dbReference>
<accession>A0A1T5FQX4</accession>
<dbReference type="PANTHER" id="PTHR48073:SF2">
    <property type="entry name" value="O-SUCCINYLBENZOATE SYNTHASE"/>
    <property type="match status" value="1"/>
</dbReference>
<dbReference type="InterPro" id="IPR000627">
    <property type="entry name" value="Intradiol_dOase_C"/>
</dbReference>
<dbReference type="EMBL" id="FUYP01000042">
    <property type="protein sequence ID" value="SKB98510.1"/>
    <property type="molecule type" value="Genomic_DNA"/>
</dbReference>
<dbReference type="InterPro" id="IPR013370">
    <property type="entry name" value="Chloromuconate_cycloisomerase"/>
</dbReference>
<evidence type="ECO:0000313" key="9">
    <source>
        <dbReference type="EMBL" id="SKB98510.1"/>
    </source>
</evidence>
<organism evidence="9 10">
    <name type="scientific">Sphingopyxis flava</name>
    <dbReference type="NCBI Taxonomy" id="1507287"/>
    <lineage>
        <taxon>Bacteria</taxon>
        <taxon>Pseudomonadati</taxon>
        <taxon>Pseudomonadota</taxon>
        <taxon>Alphaproteobacteria</taxon>
        <taxon>Sphingomonadales</taxon>
        <taxon>Sphingomonadaceae</taxon>
        <taxon>Sphingopyxis</taxon>
    </lineage>
</organism>
<comment type="cofactor">
    <cofactor evidence="1">
        <name>Mn(2+)</name>
        <dbReference type="ChEBI" id="CHEBI:29035"/>
    </cofactor>
</comment>
<evidence type="ECO:0000256" key="1">
    <source>
        <dbReference type="ARBA" id="ARBA00001936"/>
    </source>
</evidence>
<dbReference type="SFLD" id="SFLDG00180">
    <property type="entry name" value="muconate_cycloisomerase"/>
    <property type="match status" value="1"/>
</dbReference>
<dbReference type="RefSeq" id="WP_079640076.1">
    <property type="nucleotide sequence ID" value="NZ_FUYP01000042.1"/>
</dbReference>
<dbReference type="SMART" id="SM00922">
    <property type="entry name" value="MR_MLE"/>
    <property type="match status" value="1"/>
</dbReference>
<keyword evidence="10" id="KW-1185">Reference proteome</keyword>
<keyword evidence="6" id="KW-0464">Manganese</keyword>
<dbReference type="GO" id="GO:0042952">
    <property type="term" value="P:beta-ketoadipate pathway"/>
    <property type="evidence" value="ECO:0007669"/>
    <property type="project" value="UniProtKB-UniPathway"/>
</dbReference>
<dbReference type="NCBIfam" id="TIGR02439">
    <property type="entry name" value="catechol_proteo"/>
    <property type="match status" value="1"/>
</dbReference>
<dbReference type="InterPro" id="IPR015889">
    <property type="entry name" value="Intradiol_dOase_core"/>
</dbReference>
<evidence type="ECO:0000256" key="5">
    <source>
        <dbReference type="ARBA" id="ARBA00022797"/>
    </source>
</evidence>
<evidence type="ECO:0000313" key="10">
    <source>
        <dbReference type="Proteomes" id="UP000190044"/>
    </source>
</evidence>
<reference evidence="10" key="1">
    <citation type="submission" date="2017-02" db="EMBL/GenBank/DDBJ databases">
        <authorList>
            <person name="Varghese N."/>
            <person name="Submissions S."/>
        </authorList>
    </citation>
    <scope>NUCLEOTIDE SEQUENCE [LARGE SCALE GENOMIC DNA]</scope>
    <source>
        <strain evidence="10">R11H</strain>
    </source>
</reference>
<dbReference type="Pfam" id="PF13378">
    <property type="entry name" value="MR_MLE_C"/>
    <property type="match status" value="1"/>
</dbReference>
<dbReference type="GO" id="GO:0000287">
    <property type="term" value="F:magnesium ion binding"/>
    <property type="evidence" value="ECO:0007669"/>
    <property type="project" value="UniProtKB-ARBA"/>
</dbReference>
<gene>
    <name evidence="9" type="ORF">SAMN06295937_104217</name>
</gene>
<name>A0A1T5FQX4_9SPHN</name>
<comment type="similarity">
    <text evidence="3">Belongs to the mandelate racemase/muconate lactonizing enzyme family.</text>
</comment>
<dbReference type="PROSITE" id="PS00909">
    <property type="entry name" value="MR_MLE_2"/>
    <property type="match status" value="1"/>
</dbReference>
<dbReference type="PROSITE" id="PS00083">
    <property type="entry name" value="INTRADIOL_DIOXYGENAS"/>
    <property type="match status" value="1"/>
</dbReference>
<dbReference type="Pfam" id="PF02746">
    <property type="entry name" value="MR_MLE_N"/>
    <property type="match status" value="1"/>
</dbReference>
<dbReference type="PANTHER" id="PTHR48073">
    <property type="entry name" value="O-SUCCINYLBENZOATE SYNTHASE-RELATED"/>
    <property type="match status" value="1"/>
</dbReference>
<dbReference type="AlphaFoldDB" id="A0A1T5FQX4"/>
<comment type="pathway">
    <text evidence="2">Aromatic compound metabolism.</text>
</comment>
<dbReference type="Proteomes" id="UP000190044">
    <property type="component" value="Unassembled WGS sequence"/>
</dbReference>
<evidence type="ECO:0000259" key="8">
    <source>
        <dbReference type="PROSITE" id="PS00083"/>
    </source>
</evidence>
<keyword evidence="4" id="KW-0479">Metal-binding</keyword>
<feature type="domain" description="Intradiol ring-cleavage dioxygenases" evidence="8">
    <location>
        <begin position="404"/>
        <end position="432"/>
    </location>
</feature>
<keyword evidence="7" id="KW-0413">Isomerase</keyword>
<dbReference type="Gene3D" id="3.20.20.120">
    <property type="entry name" value="Enolase-like C-terminal domain"/>
    <property type="match status" value="1"/>
</dbReference>
<dbReference type="GO" id="GO:0008199">
    <property type="term" value="F:ferric iron binding"/>
    <property type="evidence" value="ECO:0007669"/>
    <property type="project" value="InterPro"/>
</dbReference>
<dbReference type="InterPro" id="IPR029065">
    <property type="entry name" value="Enolase_C-like"/>
</dbReference>
<dbReference type="GO" id="GO:0018850">
    <property type="term" value="F:chloromuconate cycloisomerase activity"/>
    <property type="evidence" value="ECO:0007669"/>
    <property type="project" value="InterPro"/>
</dbReference>
<dbReference type="Gene3D" id="3.30.390.10">
    <property type="entry name" value="Enolase-like, N-terminal domain"/>
    <property type="match status" value="1"/>
</dbReference>
<dbReference type="SUPFAM" id="SSF54826">
    <property type="entry name" value="Enolase N-terminal domain-like"/>
    <property type="match status" value="1"/>
</dbReference>
<dbReference type="SFLD" id="SFLDS00001">
    <property type="entry name" value="Enolase"/>
    <property type="match status" value="1"/>
</dbReference>
<dbReference type="GO" id="GO:0018849">
    <property type="term" value="F:muconate cycloisomerase activity"/>
    <property type="evidence" value="ECO:0007669"/>
    <property type="project" value="InterPro"/>
</dbReference>
<evidence type="ECO:0000256" key="2">
    <source>
        <dbReference type="ARBA" id="ARBA00005211"/>
    </source>
</evidence>
<dbReference type="GO" id="GO:0018576">
    <property type="term" value="F:catechol 1,2-dioxygenase activity"/>
    <property type="evidence" value="ECO:0007669"/>
    <property type="project" value="UniProtKB-EC"/>
</dbReference>
<dbReference type="InterPro" id="IPR013342">
    <property type="entry name" value="Mandelate_racemase_C"/>
</dbReference>
<keyword evidence="5" id="KW-0058">Aromatic hydrocarbons catabolism</keyword>
<dbReference type="UniPathway" id="UPA00157">
    <property type="reaction ID" value="UER00258"/>
</dbReference>
<dbReference type="SUPFAM" id="SSF51604">
    <property type="entry name" value="Enolase C-terminal domain-like"/>
    <property type="match status" value="1"/>
</dbReference>
<dbReference type="GO" id="GO:0019614">
    <property type="term" value="P:catechol-containing compound catabolic process"/>
    <property type="evidence" value="ECO:0007669"/>
    <property type="project" value="InterPro"/>
</dbReference>
<dbReference type="OrthoDB" id="9802699at2"/>
<dbReference type="InterPro" id="IPR012801">
    <property type="entry name" value="Cchol_dOase_prob"/>
</dbReference>
<dbReference type="Pfam" id="PF00775">
    <property type="entry name" value="Dioxygenase_C"/>
    <property type="match status" value="1"/>
</dbReference>
<dbReference type="Gene3D" id="2.60.130.10">
    <property type="entry name" value="Aromatic compound dioxygenase"/>
    <property type="match status" value="1"/>
</dbReference>
<dbReference type="SUPFAM" id="SSF49482">
    <property type="entry name" value="Aromatic compound dioxygenase"/>
    <property type="match status" value="1"/>
</dbReference>
<evidence type="ECO:0000256" key="7">
    <source>
        <dbReference type="ARBA" id="ARBA00023235"/>
    </source>
</evidence>
<dbReference type="NCBIfam" id="TIGR02534">
    <property type="entry name" value="mucon_cyclo"/>
    <property type="match status" value="1"/>
</dbReference>
<dbReference type="InterPro" id="IPR029017">
    <property type="entry name" value="Enolase-like_N"/>
</dbReference>
<dbReference type="InterPro" id="IPR013341">
    <property type="entry name" value="Mandelate_racemase_N_dom"/>
</dbReference>
<dbReference type="InterPro" id="IPR036849">
    <property type="entry name" value="Enolase-like_C_sf"/>
</dbReference>
<protein>
    <submittedName>
        <fullName evidence="9">Catechol 1,2-dioxygenase</fullName>
    </submittedName>
</protein>
<dbReference type="InterPro" id="IPR018110">
    <property type="entry name" value="Mandel_Rmase/mucon_lact_enz_CS"/>
</dbReference>
<proteinExistence type="inferred from homology"/>
<evidence type="ECO:0000256" key="4">
    <source>
        <dbReference type="ARBA" id="ARBA00022723"/>
    </source>
</evidence>
<keyword evidence="9" id="KW-0223">Dioxygenase</keyword>
<dbReference type="GO" id="GO:0009063">
    <property type="term" value="P:amino acid catabolic process"/>
    <property type="evidence" value="ECO:0007669"/>
    <property type="project" value="InterPro"/>
</dbReference>
<sequence length="579" mass="61774">MVTIETIETFIVDVPTIRQHVLAMATMRTQAMVFVHVRCSDGVEGIGEGTTIGGLSYGDESPEGIKLTIDRHVAPLLHGSDASPARATMLLRKSIVGNHFAKNAVETALFDAAGKRAGVPVSELLGGRVRDRLPVLWTLASGDTARDIAEAETMIDQRRHKAFKLKIGKRDLVEDVAHVAAIKRALGDLASIRVDVNQAWDEATAKRGVAMLADADVDLIEQPISGANVSGMARLTAMGRTAIMADEGLRGPIDALRHATDAAADVFAVKIAQSGGLRAGAAVAGIAEAAGIGLYGGTMLEGPIGSIASAHLFATIDEFDVSEDEFWHALNFMASAAPEFGLFAAGLGFEHFLDMRMDAADAEAGIEGGTPRTIEGPLYVKGAPRSKGFARLDDGADDGEVLIMHGRVVDKDGKPVAGAIVDVWHANTLGNYSYFDKTQSEFNLRRQIETDEEGRYKFRSIVPSGYAVPKGGTTEALLDLVGRHGNRPAHVHFFVSASGYRHLTTQINIDGDPYLHDDFAYATRDDLIPPIERKADPAAIHAEGLNTPFTEIAFDFTLITAGEAEEAEASSRSRVALAA</sequence>
<dbReference type="GO" id="GO:0006518">
    <property type="term" value="P:peptide metabolic process"/>
    <property type="evidence" value="ECO:0007669"/>
    <property type="project" value="UniProtKB-ARBA"/>
</dbReference>
<evidence type="ECO:0000256" key="3">
    <source>
        <dbReference type="ARBA" id="ARBA00008031"/>
    </source>
</evidence>
<dbReference type="GO" id="GO:0030145">
    <property type="term" value="F:manganese ion binding"/>
    <property type="evidence" value="ECO:0007669"/>
    <property type="project" value="InterPro"/>
</dbReference>